<name>A0ABT3R737_9HYPH</name>
<dbReference type="Pfam" id="PF09948">
    <property type="entry name" value="PpoB2"/>
    <property type="match status" value="1"/>
</dbReference>
<evidence type="ECO:0000313" key="3">
    <source>
        <dbReference type="Proteomes" id="UP001300261"/>
    </source>
</evidence>
<dbReference type="EMBL" id="JAPEVI010000003">
    <property type="protein sequence ID" value="MCX2724954.1"/>
    <property type="molecule type" value="Genomic_DNA"/>
</dbReference>
<organism evidence="2 3">
    <name type="scientific">Roseibium salinum</name>
    <dbReference type="NCBI Taxonomy" id="1604349"/>
    <lineage>
        <taxon>Bacteria</taxon>
        <taxon>Pseudomonadati</taxon>
        <taxon>Pseudomonadota</taxon>
        <taxon>Alphaproteobacteria</taxon>
        <taxon>Hyphomicrobiales</taxon>
        <taxon>Stappiaceae</taxon>
        <taxon>Roseibium</taxon>
    </lineage>
</organism>
<proteinExistence type="predicted"/>
<feature type="transmembrane region" description="Helical" evidence="1">
    <location>
        <begin position="63"/>
        <end position="86"/>
    </location>
</feature>
<feature type="transmembrane region" description="Helical" evidence="1">
    <location>
        <begin position="144"/>
        <end position="169"/>
    </location>
</feature>
<protein>
    <submittedName>
        <fullName evidence="2">DUF2182 domain-containing protein</fullName>
    </submittedName>
</protein>
<dbReference type="RefSeq" id="WP_265965375.1">
    <property type="nucleotide sequence ID" value="NZ_JAPEVI010000003.1"/>
</dbReference>
<reference evidence="2 3" key="1">
    <citation type="journal article" date="2016" name="Int. J. Syst. Evol. Microbiol.">
        <title>Labrenzia salina sp. nov., isolated from the rhizosphere of the halophyte Arthrocnemum macrostachyum.</title>
        <authorList>
            <person name="Camacho M."/>
            <person name="Redondo-Gomez S."/>
            <person name="Rodriguez-Llorente I."/>
            <person name="Rohde M."/>
            <person name="Sproer C."/>
            <person name="Schumann P."/>
            <person name="Klenk H.P."/>
            <person name="Montero-Calasanz M.D.C."/>
        </authorList>
    </citation>
    <scope>NUCLEOTIDE SEQUENCE [LARGE SCALE GENOMIC DNA]</scope>
    <source>
        <strain evidence="2 3">DSM 29163</strain>
    </source>
</reference>
<evidence type="ECO:0000313" key="2">
    <source>
        <dbReference type="EMBL" id="MCX2724954.1"/>
    </source>
</evidence>
<keyword evidence="3" id="KW-1185">Reference proteome</keyword>
<keyword evidence="1" id="KW-1133">Transmembrane helix</keyword>
<keyword evidence="1" id="KW-0472">Membrane</keyword>
<dbReference type="Proteomes" id="UP001300261">
    <property type="component" value="Unassembled WGS sequence"/>
</dbReference>
<gene>
    <name evidence="2" type="ORF">ON753_21700</name>
</gene>
<comment type="caution">
    <text evidence="2">The sequence shown here is derived from an EMBL/GenBank/DDBJ whole genome shotgun (WGS) entry which is preliminary data.</text>
</comment>
<evidence type="ECO:0000256" key="1">
    <source>
        <dbReference type="SAM" id="Phobius"/>
    </source>
</evidence>
<accession>A0ABT3R737</accession>
<sequence>MKTLERLMHGHGFLWLTFFVAVLAAWGALFVMQVQVAAPADWSNPGMAAFLQLCTGLAAETGYASAMLMWSLMALAMMAPTAFPAFRTYSDLTRTNAASALSLAVLVAGYMTVWLGFSALAALLQIRLSALELLWPLGRSASPALSGALLVLAGLYQFSSLKAACLSACQSPMAFFIGHWRPGTAGALRLGLRLGAVCLGCCWALMLLAFVGGTMNLTFMGLAMVLMTLEKLPQIGSKISAPLGVFLLLAGAVVIALPLLTTII</sequence>
<feature type="transmembrane region" description="Helical" evidence="1">
    <location>
        <begin position="98"/>
        <end position="124"/>
    </location>
</feature>
<feature type="transmembrane region" description="Helical" evidence="1">
    <location>
        <begin position="239"/>
        <end position="260"/>
    </location>
</feature>
<keyword evidence="1" id="KW-0812">Transmembrane</keyword>
<dbReference type="InterPro" id="IPR018688">
    <property type="entry name" value="PpoB2-like"/>
</dbReference>
<feature type="transmembrane region" description="Helical" evidence="1">
    <location>
        <begin position="190"/>
        <end position="219"/>
    </location>
</feature>